<accession>A0A5J5BJK3</accession>
<gene>
    <name evidence="2" type="ORF">F0562_023940</name>
</gene>
<proteinExistence type="predicted"/>
<dbReference type="EMBL" id="CM018035">
    <property type="protein sequence ID" value="KAA8542788.1"/>
    <property type="molecule type" value="Genomic_DNA"/>
</dbReference>
<organism evidence="2 3">
    <name type="scientific">Nyssa sinensis</name>
    <dbReference type="NCBI Taxonomy" id="561372"/>
    <lineage>
        <taxon>Eukaryota</taxon>
        <taxon>Viridiplantae</taxon>
        <taxon>Streptophyta</taxon>
        <taxon>Embryophyta</taxon>
        <taxon>Tracheophyta</taxon>
        <taxon>Spermatophyta</taxon>
        <taxon>Magnoliopsida</taxon>
        <taxon>eudicotyledons</taxon>
        <taxon>Gunneridae</taxon>
        <taxon>Pentapetalae</taxon>
        <taxon>asterids</taxon>
        <taxon>Cornales</taxon>
        <taxon>Nyssaceae</taxon>
        <taxon>Nyssa</taxon>
    </lineage>
</organism>
<dbReference type="Proteomes" id="UP000325577">
    <property type="component" value="Linkage Group LG12"/>
</dbReference>
<sequence length="243" mass="27088">MNDVVHSEQVVRLVRVLTYGEKRKTLGLTIGTSSKRRVLIDESSSKRTILDLGVDPSVPEVQGLGVDNHIQPTLTVLKNNGPKPPPNFEGIPHVELPLVIDGSMGPSKRKSDSNIELAKANTLTEGLKKNLEGKWIITSQENERALFQSKLDRVKKELKASKSEIELAQKSLANSEEKMAAKVKAIKAKARCDQDTAVKMAHKFTGRGYNMCVKKLFKVFPDFDPERLDEINLTLEELEDDDD</sequence>
<evidence type="ECO:0000313" key="2">
    <source>
        <dbReference type="EMBL" id="KAA8542788.1"/>
    </source>
</evidence>
<keyword evidence="1" id="KW-0175">Coiled coil</keyword>
<evidence type="ECO:0000313" key="3">
    <source>
        <dbReference type="Proteomes" id="UP000325577"/>
    </source>
</evidence>
<keyword evidence="3" id="KW-1185">Reference proteome</keyword>
<name>A0A5J5BJK3_9ASTE</name>
<feature type="coiled-coil region" evidence="1">
    <location>
        <begin position="137"/>
        <end position="178"/>
    </location>
</feature>
<reference evidence="2 3" key="1">
    <citation type="submission" date="2019-09" db="EMBL/GenBank/DDBJ databases">
        <title>A chromosome-level genome assembly of the Chinese tupelo Nyssa sinensis.</title>
        <authorList>
            <person name="Yang X."/>
            <person name="Kang M."/>
            <person name="Yang Y."/>
            <person name="Xiong H."/>
            <person name="Wang M."/>
            <person name="Zhang Z."/>
            <person name="Wang Z."/>
            <person name="Wu H."/>
            <person name="Ma T."/>
            <person name="Liu J."/>
            <person name="Xi Z."/>
        </authorList>
    </citation>
    <scope>NUCLEOTIDE SEQUENCE [LARGE SCALE GENOMIC DNA]</scope>
    <source>
        <strain evidence="2">J267</strain>
        <tissue evidence="2">Leaf</tissue>
    </source>
</reference>
<dbReference type="AlphaFoldDB" id="A0A5J5BJK3"/>
<protein>
    <submittedName>
        <fullName evidence="2">Uncharacterized protein</fullName>
    </submittedName>
</protein>
<evidence type="ECO:0000256" key="1">
    <source>
        <dbReference type="SAM" id="Coils"/>
    </source>
</evidence>